<feature type="modified residue" description="FMN phosphoryl threonine" evidence="6">
    <location>
        <position position="170"/>
    </location>
</feature>
<dbReference type="GO" id="GO:0005886">
    <property type="term" value="C:plasma membrane"/>
    <property type="evidence" value="ECO:0007669"/>
    <property type="project" value="UniProtKB-SubCell"/>
</dbReference>
<keyword evidence="6" id="KW-0472">Membrane</keyword>
<evidence type="ECO:0000256" key="3">
    <source>
        <dbReference type="ARBA" id="ARBA00022630"/>
    </source>
</evidence>
<keyword evidence="5 6" id="KW-0249">Electron transport</keyword>
<accession>A0A7Y1QQ01</accession>
<dbReference type="NCBIfam" id="TIGR01947">
    <property type="entry name" value="rnfG"/>
    <property type="match status" value="1"/>
</dbReference>
<comment type="similarity">
    <text evidence="6">Belongs to the RnfG family.</text>
</comment>
<dbReference type="Proteomes" id="UP000542111">
    <property type="component" value="Unassembled WGS sequence"/>
</dbReference>
<keyword evidence="3 6" id="KW-0285">Flavoprotein</keyword>
<protein>
    <recommendedName>
        <fullName evidence="6">Ion-translocating oxidoreductase complex subunit G</fullName>
        <ecNumber evidence="6">7.-.-.-</ecNumber>
    </recommendedName>
    <alternativeName>
        <fullName evidence="6">Rnf electron transport complex subunit G</fullName>
    </alternativeName>
</protein>
<evidence type="ECO:0000313" key="8">
    <source>
        <dbReference type="EMBL" id="NNA99514.1"/>
    </source>
</evidence>
<reference evidence="8 9" key="1">
    <citation type="journal article" date="2020" name="Front. Microbiol.">
        <title>Genetic Organization of the aprX-lipA2 Operon Affects the Proteolytic Potential of Pseudomonas Species in Milk.</title>
        <authorList>
            <person name="Maier C."/>
            <person name="Huptas C."/>
            <person name="von Neubeck M."/>
            <person name="Scherer S."/>
            <person name="Wenning M."/>
            <person name="Lucking G."/>
        </authorList>
    </citation>
    <scope>NUCLEOTIDE SEQUENCE [LARGE SCALE GENOMIC DNA]</scope>
    <source>
        <strain evidence="8 9">G4779</strain>
    </source>
</reference>
<keyword evidence="4 6" id="KW-0288">FMN</keyword>
<dbReference type="HAMAP" id="MF_00479">
    <property type="entry name" value="RsxG_RnfG"/>
    <property type="match status" value="1"/>
</dbReference>
<keyword evidence="6" id="KW-1133">Transmembrane helix</keyword>
<keyword evidence="6" id="KW-0812">Transmembrane</keyword>
<comment type="function">
    <text evidence="6">Part of a membrane-bound complex that couples electron transfer with translocation of ions across the membrane.</text>
</comment>
<dbReference type="Pfam" id="PF04205">
    <property type="entry name" value="FMN_bind"/>
    <property type="match status" value="1"/>
</dbReference>
<sequence>MKRSSQALSVLLIAVGAAGLTLGLQQLTAKPIAAQQREMQSRALLDVLPAGSYDNQPLEHPLGITSGLLDNSQLLGGYLATLAGTPKAVVLRSQVNGYGGRIELLIAIDRNARLLGVKTLAHAETPTLGGHIGEPGNAWLASFKGLSRENPQAWALKKDSGQFDQLAGATITSRAVINAIHDALRYFDEHRQALLEPTGHD</sequence>
<keyword evidence="1 6" id="KW-0813">Transport</keyword>
<comment type="subunit">
    <text evidence="6">The complex is composed of six subunits: RnfA, RnfB, RnfC, RnfD, RnfE and RnfG.</text>
</comment>
<keyword evidence="6" id="KW-0997">Cell inner membrane</keyword>
<dbReference type="AlphaFoldDB" id="A0A7Y1QQ01"/>
<proteinExistence type="inferred from homology"/>
<evidence type="ECO:0000256" key="4">
    <source>
        <dbReference type="ARBA" id="ARBA00022643"/>
    </source>
</evidence>
<evidence type="ECO:0000259" key="7">
    <source>
        <dbReference type="SMART" id="SM00900"/>
    </source>
</evidence>
<dbReference type="PANTHER" id="PTHR36118:SF1">
    <property type="entry name" value="ION-TRANSLOCATING OXIDOREDUCTASE COMPLEX SUBUNIT G"/>
    <property type="match status" value="1"/>
</dbReference>
<dbReference type="PIRSF" id="PIRSF006091">
    <property type="entry name" value="E_trnsport_RnfG"/>
    <property type="match status" value="1"/>
</dbReference>
<comment type="subcellular location">
    <subcellularLocation>
        <location evidence="6">Cell inner membrane</location>
        <topology evidence="6">Single-pass membrane protein</topology>
    </subcellularLocation>
</comment>
<evidence type="ECO:0000256" key="6">
    <source>
        <dbReference type="HAMAP-Rule" id="MF_00479"/>
    </source>
</evidence>
<dbReference type="EMBL" id="JAAQYP010000109">
    <property type="protein sequence ID" value="NNA99514.1"/>
    <property type="molecule type" value="Genomic_DNA"/>
</dbReference>
<dbReference type="OrthoDB" id="9784165at2"/>
<dbReference type="GeneID" id="70103927"/>
<evidence type="ECO:0000256" key="1">
    <source>
        <dbReference type="ARBA" id="ARBA00022448"/>
    </source>
</evidence>
<comment type="caution">
    <text evidence="8">The sequence shown here is derived from an EMBL/GenBank/DDBJ whole genome shotgun (WGS) entry which is preliminary data.</text>
</comment>
<dbReference type="GO" id="GO:0009055">
    <property type="term" value="F:electron transfer activity"/>
    <property type="evidence" value="ECO:0007669"/>
    <property type="project" value="InterPro"/>
</dbReference>
<keyword evidence="6" id="KW-1003">Cell membrane</keyword>
<gene>
    <name evidence="6" type="primary">rnfG</name>
    <name evidence="8" type="ORF">HBO33_30735</name>
</gene>
<evidence type="ECO:0000313" key="9">
    <source>
        <dbReference type="Proteomes" id="UP000542111"/>
    </source>
</evidence>
<keyword evidence="2 6" id="KW-0597">Phosphoprotein</keyword>
<dbReference type="EC" id="7.-.-.-" evidence="6"/>
<dbReference type="InterPro" id="IPR007329">
    <property type="entry name" value="FMN-bd"/>
</dbReference>
<comment type="cofactor">
    <cofactor evidence="6">
        <name>FMN</name>
        <dbReference type="ChEBI" id="CHEBI:58210"/>
    </cofactor>
</comment>
<dbReference type="PANTHER" id="PTHR36118">
    <property type="entry name" value="ION-TRANSLOCATING OXIDOREDUCTASE COMPLEX SUBUNIT G"/>
    <property type="match status" value="1"/>
</dbReference>
<evidence type="ECO:0000256" key="5">
    <source>
        <dbReference type="ARBA" id="ARBA00022982"/>
    </source>
</evidence>
<organism evidence="8 9">
    <name type="scientific">Pseudomonas gessardii</name>
    <dbReference type="NCBI Taxonomy" id="78544"/>
    <lineage>
        <taxon>Bacteria</taxon>
        <taxon>Pseudomonadati</taxon>
        <taxon>Pseudomonadota</taxon>
        <taxon>Gammaproteobacteria</taxon>
        <taxon>Pseudomonadales</taxon>
        <taxon>Pseudomonadaceae</taxon>
        <taxon>Pseudomonas</taxon>
    </lineage>
</organism>
<dbReference type="GO" id="GO:0010181">
    <property type="term" value="F:FMN binding"/>
    <property type="evidence" value="ECO:0007669"/>
    <property type="project" value="InterPro"/>
</dbReference>
<name>A0A7Y1QQ01_9PSED</name>
<keyword evidence="6" id="KW-1278">Translocase</keyword>
<dbReference type="RefSeq" id="WP_076965286.1">
    <property type="nucleotide sequence ID" value="NZ_CBCRYT010000126.1"/>
</dbReference>
<dbReference type="InterPro" id="IPR010209">
    <property type="entry name" value="Ion_transpt_RnfG/RsxG"/>
</dbReference>
<dbReference type="GO" id="GO:0022900">
    <property type="term" value="P:electron transport chain"/>
    <property type="evidence" value="ECO:0007669"/>
    <property type="project" value="UniProtKB-UniRule"/>
</dbReference>
<evidence type="ECO:0000256" key="2">
    <source>
        <dbReference type="ARBA" id="ARBA00022553"/>
    </source>
</evidence>
<feature type="domain" description="FMN-binding" evidence="7">
    <location>
        <begin position="97"/>
        <end position="187"/>
    </location>
</feature>
<dbReference type="SMART" id="SM00900">
    <property type="entry name" value="FMN_bind"/>
    <property type="match status" value="1"/>
</dbReference>